<organism evidence="5 6">
    <name type="scientific">Actinokineospora xionganensis</name>
    <dbReference type="NCBI Taxonomy" id="2684470"/>
    <lineage>
        <taxon>Bacteria</taxon>
        <taxon>Bacillati</taxon>
        <taxon>Actinomycetota</taxon>
        <taxon>Actinomycetes</taxon>
        <taxon>Pseudonocardiales</taxon>
        <taxon>Pseudonocardiaceae</taxon>
        <taxon>Actinokineospora</taxon>
    </lineage>
</organism>
<evidence type="ECO:0000256" key="2">
    <source>
        <dbReference type="ARBA" id="ARBA00022692"/>
    </source>
</evidence>
<proteinExistence type="predicted"/>
<evidence type="ECO:0000256" key="3">
    <source>
        <dbReference type="ARBA" id="ARBA00022989"/>
    </source>
</evidence>
<comment type="subcellular location">
    <subcellularLocation>
        <location evidence="1">Membrane</location>
        <topology evidence="1">Multi-pass membrane protein</topology>
    </subcellularLocation>
</comment>
<dbReference type="RefSeq" id="WP_187222930.1">
    <property type="nucleotide sequence ID" value="NZ_JABVED010000013.1"/>
</dbReference>
<evidence type="ECO:0000256" key="4">
    <source>
        <dbReference type="ARBA" id="ARBA00023136"/>
    </source>
</evidence>
<comment type="caution">
    <text evidence="5">The sequence shown here is derived from an EMBL/GenBank/DDBJ whole genome shotgun (WGS) entry which is preliminary data.</text>
</comment>
<accession>A0ABR7LAY8</accession>
<name>A0ABR7LAY8_9PSEU</name>
<dbReference type="InterPro" id="IPR032808">
    <property type="entry name" value="DoxX"/>
</dbReference>
<keyword evidence="2" id="KW-0812">Transmembrane</keyword>
<gene>
    <name evidence="5" type="ORF">GPZ80_22215</name>
</gene>
<dbReference type="Pfam" id="PF07681">
    <property type="entry name" value="DoxX"/>
    <property type="match status" value="1"/>
</dbReference>
<keyword evidence="3" id="KW-1133">Transmembrane helix</keyword>
<reference evidence="5 6" key="1">
    <citation type="submission" date="2020-06" db="EMBL/GenBank/DDBJ databases">
        <title>Actinokineospora xiongansis sp. nov., isolated from soil of Baiyangdian.</title>
        <authorList>
            <person name="Zhang X."/>
        </authorList>
    </citation>
    <scope>NUCLEOTIDE SEQUENCE [LARGE SCALE GENOMIC DNA]</scope>
    <source>
        <strain evidence="5 6">HBU206404</strain>
    </source>
</reference>
<keyword evidence="6" id="KW-1185">Reference proteome</keyword>
<dbReference type="EMBL" id="JABVED010000013">
    <property type="protein sequence ID" value="MBC6449879.1"/>
    <property type="molecule type" value="Genomic_DNA"/>
</dbReference>
<evidence type="ECO:0000256" key="1">
    <source>
        <dbReference type="ARBA" id="ARBA00004141"/>
    </source>
</evidence>
<sequence>MILRRLARPMLAAIFISGGIEALRNPAAHAEAAKPLLDTMIGTAGDRLPAQVPTDPQTLVKIDGAVKVGAGVALALNKFPRAASLLLAGSLVPTTLATHRFWDEKDSAVATNQRIHFMKNVGLLGGLLLAVGDTEGKPSLGWRARRATRQVNKRAHELGEWAHDAGESVTETVAEAPRKARKALAGVLPG</sequence>
<evidence type="ECO:0000313" key="6">
    <source>
        <dbReference type="Proteomes" id="UP000734823"/>
    </source>
</evidence>
<protein>
    <submittedName>
        <fullName evidence="5">DoxX family protein</fullName>
    </submittedName>
</protein>
<keyword evidence="4" id="KW-0472">Membrane</keyword>
<dbReference type="Proteomes" id="UP000734823">
    <property type="component" value="Unassembled WGS sequence"/>
</dbReference>
<evidence type="ECO:0000313" key="5">
    <source>
        <dbReference type="EMBL" id="MBC6449879.1"/>
    </source>
</evidence>